<protein>
    <submittedName>
        <fullName evidence="2">Uncharacterized protein</fullName>
    </submittedName>
</protein>
<feature type="transmembrane region" description="Helical" evidence="1">
    <location>
        <begin position="94"/>
        <end position="112"/>
    </location>
</feature>
<feature type="transmembrane region" description="Helical" evidence="1">
    <location>
        <begin position="12"/>
        <end position="32"/>
    </location>
</feature>
<reference evidence="3" key="1">
    <citation type="submission" date="2016-10" db="EMBL/GenBank/DDBJ databases">
        <authorList>
            <person name="de Groot N.N."/>
        </authorList>
    </citation>
    <scope>NUCLEOTIDE SEQUENCE [LARGE SCALE GENOMIC DNA]</scope>
    <source>
        <strain evidence="3">10nlg</strain>
    </source>
</reference>
<keyword evidence="1" id="KW-1133">Transmembrane helix</keyword>
<proteinExistence type="predicted"/>
<accession>A0A1H9PGF9</accession>
<evidence type="ECO:0000313" key="2">
    <source>
        <dbReference type="EMBL" id="SER47376.1"/>
    </source>
</evidence>
<dbReference type="RefSeq" id="WP_093071667.1">
    <property type="nucleotide sequence ID" value="NZ_FOGV01000001.1"/>
</dbReference>
<evidence type="ECO:0000256" key="1">
    <source>
        <dbReference type="SAM" id="Phobius"/>
    </source>
</evidence>
<keyword evidence="1" id="KW-0472">Membrane</keyword>
<name>A0A1H9PGF9_9BACI</name>
<feature type="transmembrane region" description="Helical" evidence="1">
    <location>
        <begin position="118"/>
        <end position="136"/>
    </location>
</feature>
<dbReference type="OrthoDB" id="2839959at2"/>
<feature type="transmembrane region" description="Helical" evidence="1">
    <location>
        <begin position="39"/>
        <end position="61"/>
    </location>
</feature>
<gene>
    <name evidence="2" type="ORF">SAMN05444126_101208</name>
</gene>
<keyword evidence="1" id="KW-0812">Transmembrane</keyword>
<feature type="transmembrane region" description="Helical" evidence="1">
    <location>
        <begin position="148"/>
        <end position="165"/>
    </location>
</feature>
<feature type="transmembrane region" description="Helical" evidence="1">
    <location>
        <begin position="209"/>
        <end position="228"/>
    </location>
</feature>
<sequence length="268" mass="30246">MQETASPFLSLALWSEWLFVFFLLIAGGIFWLRHKRTGFMILYLTVLSLSVSFIITLYFPYLYTEDMPVPITHPHIQATMTLTAFLIPLAKKRLTVLVLLVPITAMSFIYLLLHQIPALSIVGGILIGGFISYSYYRSQDWMGAMPEPFLFLFAAVLPMFIAVLVYPQTPFLYLAGVLFGTGIGAAYEQLKVRMIHEGTVLRNRVQAMVIGYFGIISGYLLYTLGLFNSPFLNFSFGLLTGLWITFIVPLLLVSLGFFSKEGAEERVF</sequence>
<evidence type="ECO:0000313" key="3">
    <source>
        <dbReference type="Proteomes" id="UP000199318"/>
    </source>
</evidence>
<dbReference type="Proteomes" id="UP000199318">
    <property type="component" value="Unassembled WGS sequence"/>
</dbReference>
<feature type="transmembrane region" description="Helical" evidence="1">
    <location>
        <begin position="67"/>
        <end position="87"/>
    </location>
</feature>
<dbReference type="EMBL" id="FOGV01000001">
    <property type="protein sequence ID" value="SER47376.1"/>
    <property type="molecule type" value="Genomic_DNA"/>
</dbReference>
<comment type="caution">
    <text evidence="2">The sequence shown here is derived from an EMBL/GenBank/DDBJ whole genome shotgun (WGS) entry which is preliminary data.</text>
</comment>
<organism evidence="2 3">
    <name type="scientific">Salisediminibacterium halotolerans</name>
    <dbReference type="NCBI Taxonomy" id="517425"/>
    <lineage>
        <taxon>Bacteria</taxon>
        <taxon>Bacillati</taxon>
        <taxon>Bacillota</taxon>
        <taxon>Bacilli</taxon>
        <taxon>Bacillales</taxon>
        <taxon>Bacillaceae</taxon>
        <taxon>Salisediminibacterium</taxon>
    </lineage>
</organism>
<feature type="transmembrane region" description="Helical" evidence="1">
    <location>
        <begin position="234"/>
        <end position="258"/>
    </location>
</feature>
<keyword evidence="3" id="KW-1185">Reference proteome</keyword>
<dbReference type="AlphaFoldDB" id="A0A1H9PGF9"/>
<feature type="transmembrane region" description="Helical" evidence="1">
    <location>
        <begin position="171"/>
        <end position="188"/>
    </location>
</feature>